<dbReference type="InParanoid" id="A0A3N4LYQ9"/>
<keyword evidence="3" id="KW-0862">Zinc</keyword>
<dbReference type="InterPro" id="IPR002893">
    <property type="entry name" value="Znf_MYND"/>
</dbReference>
<evidence type="ECO:0000313" key="7">
    <source>
        <dbReference type="Proteomes" id="UP000267821"/>
    </source>
</evidence>
<dbReference type="EMBL" id="ML121533">
    <property type="protein sequence ID" value="RPB26808.1"/>
    <property type="molecule type" value="Genomic_DNA"/>
</dbReference>
<evidence type="ECO:0000256" key="2">
    <source>
        <dbReference type="ARBA" id="ARBA00022771"/>
    </source>
</evidence>
<keyword evidence="1" id="KW-0479">Metal-binding</keyword>
<feature type="domain" description="MYND-type" evidence="5">
    <location>
        <begin position="333"/>
        <end position="383"/>
    </location>
</feature>
<name>A0A3N4LYQ9_9PEZI</name>
<keyword evidence="7" id="KW-1185">Reference proteome</keyword>
<proteinExistence type="predicted"/>
<evidence type="ECO:0000313" key="6">
    <source>
        <dbReference type="EMBL" id="RPB26808.1"/>
    </source>
</evidence>
<evidence type="ECO:0000256" key="4">
    <source>
        <dbReference type="PROSITE-ProRule" id="PRU00134"/>
    </source>
</evidence>
<protein>
    <recommendedName>
        <fullName evidence="5">MYND-type domain-containing protein</fullName>
    </recommendedName>
</protein>
<dbReference type="SUPFAM" id="SSF144232">
    <property type="entry name" value="HIT/MYND zinc finger-like"/>
    <property type="match status" value="1"/>
</dbReference>
<organism evidence="6 7">
    <name type="scientific">Terfezia boudieri ATCC MYA-4762</name>
    <dbReference type="NCBI Taxonomy" id="1051890"/>
    <lineage>
        <taxon>Eukaryota</taxon>
        <taxon>Fungi</taxon>
        <taxon>Dikarya</taxon>
        <taxon>Ascomycota</taxon>
        <taxon>Pezizomycotina</taxon>
        <taxon>Pezizomycetes</taxon>
        <taxon>Pezizales</taxon>
        <taxon>Pezizaceae</taxon>
        <taxon>Terfezia</taxon>
    </lineage>
</organism>
<sequence length="410" mass="46513">MASFTLQFQSFDVASPVNAQEKFNKNNVLLISFSLANQELSRYFDFIVQCLSLKGPGKRDDASFRYKFLTPDSTNSRKAISISHVLSIRLQTGSQAFPARSSNRNIPSESVDAMPCFEDITWLPRLIPNPFHDTERNSHTTNPAGISKSKAPVDASGQVVTSLRNRYHFPSAANLPHDDDIDKNYFGWDHKAGSFRPKKHWAYFGEITDMKRVARLNLVTRDMAGNSVPVWFHFEHYGLGRPKWMGDWKWEQGDPAGTITEAQADGVTLKVGHTLVIVYPELRDFEDKNETCGLRIDGDERPTFKALPYSLEELLVANDIIVSQRLPSFTPACHHCKKSTSGTPTLFCAKCHTAHYCNKDCQANDWASTSSAASTTKSHKYLCKLYREVKWFTDTDWDSYIFRKGIKFSR</sequence>
<keyword evidence="2 4" id="KW-0863">Zinc-finger</keyword>
<dbReference type="OrthoDB" id="265717at2759"/>
<accession>A0A3N4LYQ9</accession>
<evidence type="ECO:0000259" key="5">
    <source>
        <dbReference type="PROSITE" id="PS50865"/>
    </source>
</evidence>
<dbReference type="Gene3D" id="6.10.140.2220">
    <property type="match status" value="1"/>
</dbReference>
<dbReference type="AlphaFoldDB" id="A0A3N4LYQ9"/>
<dbReference type="GO" id="GO:0008270">
    <property type="term" value="F:zinc ion binding"/>
    <property type="evidence" value="ECO:0007669"/>
    <property type="project" value="UniProtKB-KW"/>
</dbReference>
<reference evidence="6 7" key="1">
    <citation type="journal article" date="2018" name="Nat. Ecol. Evol.">
        <title>Pezizomycetes genomes reveal the molecular basis of ectomycorrhizal truffle lifestyle.</title>
        <authorList>
            <person name="Murat C."/>
            <person name="Payen T."/>
            <person name="Noel B."/>
            <person name="Kuo A."/>
            <person name="Morin E."/>
            <person name="Chen J."/>
            <person name="Kohler A."/>
            <person name="Krizsan K."/>
            <person name="Balestrini R."/>
            <person name="Da Silva C."/>
            <person name="Montanini B."/>
            <person name="Hainaut M."/>
            <person name="Levati E."/>
            <person name="Barry K.W."/>
            <person name="Belfiori B."/>
            <person name="Cichocki N."/>
            <person name="Clum A."/>
            <person name="Dockter R.B."/>
            <person name="Fauchery L."/>
            <person name="Guy J."/>
            <person name="Iotti M."/>
            <person name="Le Tacon F."/>
            <person name="Lindquist E.A."/>
            <person name="Lipzen A."/>
            <person name="Malagnac F."/>
            <person name="Mello A."/>
            <person name="Molinier V."/>
            <person name="Miyauchi S."/>
            <person name="Poulain J."/>
            <person name="Riccioni C."/>
            <person name="Rubini A."/>
            <person name="Sitrit Y."/>
            <person name="Splivallo R."/>
            <person name="Traeger S."/>
            <person name="Wang M."/>
            <person name="Zifcakova L."/>
            <person name="Wipf D."/>
            <person name="Zambonelli A."/>
            <person name="Paolocci F."/>
            <person name="Nowrousian M."/>
            <person name="Ottonello S."/>
            <person name="Baldrian P."/>
            <person name="Spatafora J.W."/>
            <person name="Henrissat B."/>
            <person name="Nagy L.G."/>
            <person name="Aury J.M."/>
            <person name="Wincker P."/>
            <person name="Grigoriev I.V."/>
            <person name="Bonfante P."/>
            <person name="Martin F.M."/>
        </authorList>
    </citation>
    <scope>NUCLEOTIDE SEQUENCE [LARGE SCALE GENOMIC DNA]</scope>
    <source>
        <strain evidence="6 7">ATCC MYA-4762</strain>
    </source>
</reference>
<dbReference type="Proteomes" id="UP000267821">
    <property type="component" value="Unassembled WGS sequence"/>
</dbReference>
<gene>
    <name evidence="6" type="ORF">L211DRAFT_866277</name>
</gene>
<dbReference type="PROSITE" id="PS50865">
    <property type="entry name" value="ZF_MYND_2"/>
    <property type="match status" value="1"/>
</dbReference>
<dbReference type="Pfam" id="PF01753">
    <property type="entry name" value="zf-MYND"/>
    <property type="match status" value="1"/>
</dbReference>
<evidence type="ECO:0000256" key="3">
    <source>
        <dbReference type="ARBA" id="ARBA00022833"/>
    </source>
</evidence>
<evidence type="ECO:0000256" key="1">
    <source>
        <dbReference type="ARBA" id="ARBA00022723"/>
    </source>
</evidence>